<dbReference type="PANTHER" id="PTHR33594">
    <property type="entry name" value="SUPERFAMILY HYDROLASE, PUTATIVE (AFU_ORTHOLOGUE AFUA_1G03035)-RELATED"/>
    <property type="match status" value="1"/>
</dbReference>
<organism evidence="2 3">
    <name type="scientific">Oceanobacillus limi</name>
    <dbReference type="NCBI Taxonomy" id="930131"/>
    <lineage>
        <taxon>Bacteria</taxon>
        <taxon>Bacillati</taxon>
        <taxon>Bacillota</taxon>
        <taxon>Bacilli</taxon>
        <taxon>Bacillales</taxon>
        <taxon>Bacillaceae</taxon>
        <taxon>Oceanobacillus</taxon>
    </lineage>
</organism>
<proteinExistence type="predicted"/>
<dbReference type="InterPro" id="IPR006674">
    <property type="entry name" value="HD_domain"/>
</dbReference>
<dbReference type="Proteomes" id="UP000198618">
    <property type="component" value="Unassembled WGS sequence"/>
</dbReference>
<feature type="domain" description="HD" evidence="1">
    <location>
        <begin position="26"/>
        <end position="125"/>
    </location>
</feature>
<dbReference type="Pfam" id="PF01966">
    <property type="entry name" value="HD"/>
    <property type="match status" value="1"/>
</dbReference>
<dbReference type="AlphaFoldDB" id="A0A1H9ZD86"/>
<protein>
    <recommendedName>
        <fullName evidence="1">HD domain-containing protein</fullName>
    </recommendedName>
</protein>
<accession>A0A1H9ZD86</accession>
<evidence type="ECO:0000313" key="3">
    <source>
        <dbReference type="Proteomes" id="UP000198618"/>
    </source>
</evidence>
<dbReference type="CDD" id="cd00077">
    <property type="entry name" value="HDc"/>
    <property type="match status" value="1"/>
</dbReference>
<sequence length="198" mass="22957">MTQQEQLEKIKIYVHELFSNDATGHDYFHMKRVARLAREIAEKEEADEFISEAAAWLHDVGDKKLFLNREKALDDMNQFLLEVSLTKEQVKMINRAIEDVSYSKGKIPQTIEGKIVQDADRIDAIGAIGIARTFAYGGANGQLIYHDDETERSATSIQHFYDKLLKLCDLMHTTTAKNIAEQRHLFMKKYLNQFKMEW</sequence>
<dbReference type="PANTHER" id="PTHR33594:SF1">
    <property type="entry name" value="HD_PDEASE DOMAIN-CONTAINING PROTEIN"/>
    <property type="match status" value="1"/>
</dbReference>
<dbReference type="SUPFAM" id="SSF109604">
    <property type="entry name" value="HD-domain/PDEase-like"/>
    <property type="match status" value="1"/>
</dbReference>
<keyword evidence="3" id="KW-1185">Reference proteome</keyword>
<name>A0A1H9ZD86_9BACI</name>
<evidence type="ECO:0000313" key="2">
    <source>
        <dbReference type="EMBL" id="SES79454.1"/>
    </source>
</evidence>
<dbReference type="PROSITE" id="PS51831">
    <property type="entry name" value="HD"/>
    <property type="match status" value="1"/>
</dbReference>
<dbReference type="STRING" id="930131.SAMN05216389_102203"/>
<dbReference type="SMART" id="SM00471">
    <property type="entry name" value="HDc"/>
    <property type="match status" value="1"/>
</dbReference>
<dbReference type="Gene3D" id="1.10.472.50">
    <property type="entry name" value="HD-domain/PDEase-like"/>
    <property type="match status" value="1"/>
</dbReference>
<dbReference type="OrthoDB" id="9797344at2"/>
<dbReference type="EMBL" id="FOHE01000002">
    <property type="protein sequence ID" value="SES79454.1"/>
    <property type="molecule type" value="Genomic_DNA"/>
</dbReference>
<evidence type="ECO:0000259" key="1">
    <source>
        <dbReference type="PROSITE" id="PS51831"/>
    </source>
</evidence>
<gene>
    <name evidence="2" type="ORF">SAMN05216389_102203</name>
</gene>
<reference evidence="2 3" key="1">
    <citation type="submission" date="2016-10" db="EMBL/GenBank/DDBJ databases">
        <authorList>
            <person name="de Groot N.N."/>
        </authorList>
    </citation>
    <scope>NUCLEOTIDE SEQUENCE [LARGE SCALE GENOMIC DNA]</scope>
    <source>
        <strain evidence="2 3">IBRC-M 10780</strain>
    </source>
</reference>
<dbReference type="RefSeq" id="WP_090866818.1">
    <property type="nucleotide sequence ID" value="NZ_FOHE01000002.1"/>
</dbReference>
<dbReference type="Gene3D" id="1.20.58.1910">
    <property type="match status" value="1"/>
</dbReference>
<dbReference type="InterPro" id="IPR003607">
    <property type="entry name" value="HD/PDEase_dom"/>
</dbReference>